<dbReference type="UniPathway" id="UPA00124"/>
<dbReference type="InterPro" id="IPR005913">
    <property type="entry name" value="dTDP_dehydrorham_reduct"/>
</dbReference>
<proteinExistence type="inferred from homology"/>
<comment type="similarity">
    <text evidence="1 2">Belongs to the dTDP-4-dehydrorhamnose reductase family.</text>
</comment>
<dbReference type="InterPro" id="IPR036291">
    <property type="entry name" value="NAD(P)-bd_dom_sf"/>
</dbReference>
<keyword evidence="5" id="KW-1185">Reference proteome</keyword>
<dbReference type="EC" id="1.1.1.133" evidence="2"/>
<accession>A0A1I4LNT2</accession>
<dbReference type="AlphaFoldDB" id="A0A1I4LNT2"/>
<keyword evidence="2" id="KW-0521">NADP</keyword>
<dbReference type="Proteomes" id="UP000199152">
    <property type="component" value="Unassembled WGS sequence"/>
</dbReference>
<protein>
    <recommendedName>
        <fullName evidence="2">dTDP-4-dehydrorhamnose reductase</fullName>
        <ecNumber evidence="2">1.1.1.133</ecNumber>
    </recommendedName>
</protein>
<feature type="domain" description="RmlD-like substrate binding" evidence="3">
    <location>
        <begin position="6"/>
        <end position="288"/>
    </location>
</feature>
<dbReference type="GO" id="GO:0008831">
    <property type="term" value="F:dTDP-4-dehydrorhamnose reductase activity"/>
    <property type="evidence" value="ECO:0007669"/>
    <property type="project" value="UniProtKB-EC"/>
</dbReference>
<gene>
    <name evidence="4" type="ORF">SAMN04488085_1235</name>
</gene>
<dbReference type="PANTHER" id="PTHR10491">
    <property type="entry name" value="DTDP-4-DEHYDRORHAMNOSE REDUCTASE"/>
    <property type="match status" value="1"/>
</dbReference>
<comment type="function">
    <text evidence="2">Catalyzes the reduction of dTDP-6-deoxy-L-lyxo-4-hexulose to yield dTDP-L-rhamnose.</text>
</comment>
<keyword evidence="2" id="KW-0560">Oxidoreductase</keyword>
<sequence>MSTAWLVTGARGQLGHDLLAELGKRPDDAVTAVGRAELDLTDEAAVRTTVRDWLAGVRADRAVLVNAAAYTAVDDAETDEATAQRVNGDAPGWLAQEMAGAGRLVHVSTDYVFDGAATEPYTVDAPVAPRSAYGRTKAAGERAVAAAGGDATTVRTAWVYGQHGGNFVRTMIRLEAERPTVAVVTDQVGSPTWSLDLARGLVALGDRDEPAPPVLHYTNTGAVSWWEFARAVFEERGADPERVLPTTTEAFPRPAPRPAYSVLDTGCWTGAGLPAPRPWRTALTEALRAF</sequence>
<evidence type="ECO:0000313" key="5">
    <source>
        <dbReference type="Proteomes" id="UP000199152"/>
    </source>
</evidence>
<dbReference type="GO" id="GO:0019305">
    <property type="term" value="P:dTDP-rhamnose biosynthetic process"/>
    <property type="evidence" value="ECO:0007669"/>
    <property type="project" value="UniProtKB-UniPathway"/>
</dbReference>
<dbReference type="NCBIfam" id="TIGR01214">
    <property type="entry name" value="rmlD"/>
    <property type="match status" value="1"/>
</dbReference>
<dbReference type="GO" id="GO:0005829">
    <property type="term" value="C:cytosol"/>
    <property type="evidence" value="ECO:0007669"/>
    <property type="project" value="TreeGrafter"/>
</dbReference>
<dbReference type="PANTHER" id="PTHR10491:SF4">
    <property type="entry name" value="METHIONINE ADENOSYLTRANSFERASE 2 SUBUNIT BETA"/>
    <property type="match status" value="1"/>
</dbReference>
<dbReference type="STRING" id="504800.SAMN04488085_1235"/>
<dbReference type="Pfam" id="PF04321">
    <property type="entry name" value="RmlD_sub_bind"/>
    <property type="match status" value="1"/>
</dbReference>
<evidence type="ECO:0000313" key="4">
    <source>
        <dbReference type="EMBL" id="SFL92496.1"/>
    </source>
</evidence>
<dbReference type="InterPro" id="IPR029903">
    <property type="entry name" value="RmlD-like-bd"/>
</dbReference>
<name>A0A1I4LNT2_9ACTN</name>
<reference evidence="5" key="1">
    <citation type="submission" date="2016-10" db="EMBL/GenBank/DDBJ databases">
        <authorList>
            <person name="Varghese N."/>
            <person name="Submissions S."/>
        </authorList>
    </citation>
    <scope>NUCLEOTIDE SEQUENCE [LARGE SCALE GENOMIC DNA]</scope>
    <source>
        <strain evidence="5">DSM 45317</strain>
    </source>
</reference>
<evidence type="ECO:0000259" key="3">
    <source>
        <dbReference type="Pfam" id="PF04321"/>
    </source>
</evidence>
<evidence type="ECO:0000256" key="2">
    <source>
        <dbReference type="RuleBase" id="RU364082"/>
    </source>
</evidence>
<dbReference type="InParanoid" id="A0A1I4LNT2"/>
<dbReference type="SUPFAM" id="SSF51735">
    <property type="entry name" value="NAD(P)-binding Rossmann-fold domains"/>
    <property type="match status" value="1"/>
</dbReference>
<dbReference type="FunCoup" id="A0A1I4LNT2">
    <property type="interactions" value="196"/>
</dbReference>
<dbReference type="RefSeq" id="WP_091329958.1">
    <property type="nucleotide sequence ID" value="NZ_FOSW01000023.1"/>
</dbReference>
<dbReference type="Gene3D" id="3.40.50.720">
    <property type="entry name" value="NAD(P)-binding Rossmann-like Domain"/>
    <property type="match status" value="1"/>
</dbReference>
<dbReference type="EMBL" id="FOSW01000023">
    <property type="protein sequence ID" value="SFL92496.1"/>
    <property type="molecule type" value="Genomic_DNA"/>
</dbReference>
<dbReference type="Gene3D" id="3.90.25.10">
    <property type="entry name" value="UDP-galactose 4-epimerase, domain 1"/>
    <property type="match status" value="1"/>
</dbReference>
<comment type="pathway">
    <text evidence="2">Carbohydrate biosynthesis; dTDP-L-rhamnose biosynthesis.</text>
</comment>
<dbReference type="CDD" id="cd05254">
    <property type="entry name" value="dTDP_HR_like_SDR_e"/>
    <property type="match status" value="1"/>
</dbReference>
<organism evidence="4 5">
    <name type="scientific">Geodermatophilus ruber</name>
    <dbReference type="NCBI Taxonomy" id="504800"/>
    <lineage>
        <taxon>Bacteria</taxon>
        <taxon>Bacillati</taxon>
        <taxon>Actinomycetota</taxon>
        <taxon>Actinomycetes</taxon>
        <taxon>Geodermatophilales</taxon>
        <taxon>Geodermatophilaceae</taxon>
        <taxon>Geodermatophilus</taxon>
    </lineage>
</organism>
<evidence type="ECO:0000256" key="1">
    <source>
        <dbReference type="ARBA" id="ARBA00010944"/>
    </source>
</evidence>
<dbReference type="OrthoDB" id="9803892at2"/>